<dbReference type="GO" id="GO:0016705">
    <property type="term" value="F:oxidoreductase activity, acting on paired donors, with incorporation or reduction of molecular oxygen"/>
    <property type="evidence" value="ECO:0007669"/>
    <property type="project" value="InterPro"/>
</dbReference>
<dbReference type="InterPro" id="IPR036661">
    <property type="entry name" value="Luciferase-like_sf"/>
</dbReference>
<organism evidence="3 4">
    <name type="scientific">Natronosalvus hydrolyticus</name>
    <dbReference type="NCBI Taxonomy" id="2979988"/>
    <lineage>
        <taxon>Archaea</taxon>
        <taxon>Methanobacteriati</taxon>
        <taxon>Methanobacteriota</taxon>
        <taxon>Stenosarchaea group</taxon>
        <taxon>Halobacteria</taxon>
        <taxon>Halobacteriales</taxon>
        <taxon>Natrialbaceae</taxon>
        <taxon>Natronosalvus</taxon>
    </lineage>
</organism>
<name>A0AAP2Z4I2_9EURY</name>
<dbReference type="EMBL" id="JAOPJZ010000001">
    <property type="protein sequence ID" value="MCU4750397.1"/>
    <property type="molecule type" value="Genomic_DNA"/>
</dbReference>
<comment type="caution">
    <text evidence="3">The sequence shown here is derived from an EMBL/GenBank/DDBJ whole genome shotgun (WGS) entry which is preliminary data.</text>
</comment>
<keyword evidence="1 3" id="KW-0560">Oxidoreductase</keyword>
<sequence length="318" mass="34860">MVKFGYTLSSEEHGPNRLVDLAVQAEEAGFDFISISDHFHPRISAQGESPFVWSTLGAIARATDDIEIGVGVTCPIIRIHPVNVAHAVATVQVMADGRFTFGVGTGENLNEHVVGERWPEHPVRLEMLEESMAVMRELWTGENVSYHGNHYTVENAKLFTVPETVPDIVVSAFGPMTARMAATEGDGLWTVGPQESVIEPYQDSGGDGPTYTQLDVCYAETEDEAIDTVYEQWPNGALPGELSQELATPAHFEQATQLVEKEDIAAGSTVTDPDPDAHLDSLQQAVDAGFDHIYVHQIGTDEEPALEFYEREVLPQIR</sequence>
<dbReference type="NCBIfam" id="TIGR03557">
    <property type="entry name" value="F420_G6P_family"/>
    <property type="match status" value="1"/>
</dbReference>
<evidence type="ECO:0000256" key="1">
    <source>
        <dbReference type="ARBA" id="ARBA00023002"/>
    </source>
</evidence>
<dbReference type="InterPro" id="IPR019945">
    <property type="entry name" value="F420_G6P_DH-rel"/>
</dbReference>
<gene>
    <name evidence="3" type="ORF">OB919_00130</name>
</gene>
<evidence type="ECO:0000313" key="3">
    <source>
        <dbReference type="EMBL" id="MCU4750397.1"/>
    </source>
</evidence>
<dbReference type="RefSeq" id="WP_342805142.1">
    <property type="nucleotide sequence ID" value="NZ_JAOPJZ010000001.1"/>
</dbReference>
<protein>
    <submittedName>
        <fullName evidence="3">TIGR03557 family F420-dependent LLM class oxidoreductase</fullName>
        <ecNumber evidence="3">1.-.-.-</ecNumber>
    </submittedName>
</protein>
<feature type="domain" description="Luciferase-like" evidence="2">
    <location>
        <begin position="9"/>
        <end position="292"/>
    </location>
</feature>
<reference evidence="3 4" key="1">
    <citation type="submission" date="2022-09" db="EMBL/GenBank/DDBJ databases">
        <title>Enrichment on poylsaccharides allowed isolation of novel metabolic and taxonomic groups of Haloarchaea.</title>
        <authorList>
            <person name="Sorokin D.Y."/>
            <person name="Elcheninov A.G."/>
            <person name="Khizhniak T.V."/>
            <person name="Kolganova T.V."/>
            <person name="Kublanov I.V."/>
        </authorList>
    </citation>
    <scope>NUCLEOTIDE SEQUENCE [LARGE SCALE GENOMIC DNA]</scope>
    <source>
        <strain evidence="3 4">AArc-curdl1</strain>
    </source>
</reference>
<dbReference type="Gene3D" id="3.20.20.30">
    <property type="entry name" value="Luciferase-like domain"/>
    <property type="match status" value="1"/>
</dbReference>
<keyword evidence="4" id="KW-1185">Reference proteome</keyword>
<dbReference type="EC" id="1.-.-.-" evidence="3"/>
<dbReference type="SUPFAM" id="SSF51679">
    <property type="entry name" value="Bacterial luciferase-like"/>
    <property type="match status" value="1"/>
</dbReference>
<dbReference type="PANTHER" id="PTHR43244">
    <property type="match status" value="1"/>
</dbReference>
<dbReference type="InterPro" id="IPR011251">
    <property type="entry name" value="Luciferase-like_dom"/>
</dbReference>
<dbReference type="AlphaFoldDB" id="A0AAP2Z4I2"/>
<accession>A0AAP2Z4I2</accession>
<dbReference type="Proteomes" id="UP001321047">
    <property type="component" value="Unassembled WGS sequence"/>
</dbReference>
<dbReference type="Pfam" id="PF00296">
    <property type="entry name" value="Bac_luciferase"/>
    <property type="match status" value="1"/>
</dbReference>
<evidence type="ECO:0000259" key="2">
    <source>
        <dbReference type="Pfam" id="PF00296"/>
    </source>
</evidence>
<dbReference type="InterPro" id="IPR050564">
    <property type="entry name" value="F420-G6PD/mer"/>
</dbReference>
<proteinExistence type="predicted"/>
<evidence type="ECO:0000313" key="4">
    <source>
        <dbReference type="Proteomes" id="UP001321047"/>
    </source>
</evidence>
<dbReference type="PANTHER" id="PTHR43244:SF1">
    <property type="entry name" value="5,10-METHYLENETETRAHYDROMETHANOPTERIN REDUCTASE"/>
    <property type="match status" value="1"/>
</dbReference>